<dbReference type="RefSeq" id="WP_304434030.1">
    <property type="nucleotide sequence ID" value="NZ_JAUKUC010000001.1"/>
</dbReference>
<organism evidence="1 2">
    <name type="scientific">Maribacter confluentis</name>
    <dbReference type="NCBI Taxonomy" id="1656093"/>
    <lineage>
        <taxon>Bacteria</taxon>
        <taxon>Pseudomonadati</taxon>
        <taxon>Bacteroidota</taxon>
        <taxon>Flavobacteriia</taxon>
        <taxon>Flavobacteriales</taxon>
        <taxon>Flavobacteriaceae</taxon>
        <taxon>Maribacter</taxon>
    </lineage>
</organism>
<sequence length="64" mass="7424">MSKEVEFTNLIRDHQGLLFKVTSNIPIPNKTRKTFFKMWYFSYGSTLIRSGMSLKLPLGCIKLP</sequence>
<reference evidence="1" key="1">
    <citation type="journal article" date="2014" name="Int. J. Syst. Evol. Microbiol.">
        <title>Complete genome of a new Firmicutes species belonging to the dominant human colonic microbiota ('Ruminococcus bicirculans') reveals two chromosomes and a selective capacity to utilize plant glucans.</title>
        <authorList>
            <consortium name="NISC Comparative Sequencing Program"/>
            <person name="Wegmann U."/>
            <person name="Louis P."/>
            <person name="Goesmann A."/>
            <person name="Henrissat B."/>
            <person name="Duncan S.H."/>
            <person name="Flint H.J."/>
        </authorList>
    </citation>
    <scope>NUCLEOTIDE SEQUENCE</scope>
    <source>
        <strain evidence="1">CECT 8869</strain>
    </source>
</reference>
<gene>
    <name evidence="1" type="ORF">Q2T41_00040</name>
</gene>
<evidence type="ECO:0000313" key="1">
    <source>
        <dbReference type="EMBL" id="MDO1511053.1"/>
    </source>
</evidence>
<reference evidence="1" key="2">
    <citation type="submission" date="2023-06" db="EMBL/GenBank/DDBJ databases">
        <authorList>
            <person name="Lucena T."/>
            <person name="Sun Q."/>
        </authorList>
    </citation>
    <scope>NUCLEOTIDE SEQUENCE</scope>
    <source>
        <strain evidence="1">CECT 8869</strain>
    </source>
</reference>
<name>A0ABT8RIW4_9FLAO</name>
<dbReference type="Proteomes" id="UP001168579">
    <property type="component" value="Unassembled WGS sequence"/>
</dbReference>
<dbReference type="EMBL" id="JAUKUC010000001">
    <property type="protein sequence ID" value="MDO1511053.1"/>
    <property type="molecule type" value="Genomic_DNA"/>
</dbReference>
<proteinExistence type="predicted"/>
<evidence type="ECO:0000313" key="2">
    <source>
        <dbReference type="Proteomes" id="UP001168579"/>
    </source>
</evidence>
<protein>
    <submittedName>
        <fullName evidence="1">Uncharacterized protein</fullName>
    </submittedName>
</protein>
<keyword evidence="2" id="KW-1185">Reference proteome</keyword>
<accession>A0ABT8RIW4</accession>
<comment type="caution">
    <text evidence="1">The sequence shown here is derived from an EMBL/GenBank/DDBJ whole genome shotgun (WGS) entry which is preliminary data.</text>
</comment>